<dbReference type="InterPro" id="IPR002071">
    <property type="entry name" value="Thermonucl_AS"/>
</dbReference>
<dbReference type="Gene3D" id="3.40.10.10">
    <property type="entry name" value="DNA Methylphosphotriester Repair Domain"/>
    <property type="match status" value="1"/>
</dbReference>
<evidence type="ECO:0000256" key="1">
    <source>
        <dbReference type="ARBA" id="ARBA00022722"/>
    </source>
</evidence>
<proteinExistence type="predicted"/>
<protein>
    <submittedName>
        <fullName evidence="6">Nuclease (SNase domain-containing protein)</fullName>
    </submittedName>
</protein>
<dbReference type="PROSITE" id="PS01123">
    <property type="entry name" value="TNASE_1"/>
    <property type="match status" value="1"/>
</dbReference>
<feature type="signal peptide" evidence="4">
    <location>
        <begin position="1"/>
        <end position="19"/>
    </location>
</feature>
<dbReference type="SMART" id="SM00318">
    <property type="entry name" value="SNc"/>
    <property type="match status" value="1"/>
</dbReference>
<dbReference type="AlphaFoldDB" id="A0A330L4H7"/>
<dbReference type="Gene3D" id="2.40.50.90">
    <property type="match status" value="1"/>
</dbReference>
<dbReference type="CDD" id="cd00175">
    <property type="entry name" value="SNc"/>
    <property type="match status" value="1"/>
</dbReference>
<dbReference type="EMBL" id="OUNR01000012">
    <property type="protein sequence ID" value="SPP64734.1"/>
    <property type="molecule type" value="Genomic_DNA"/>
</dbReference>
<organism evidence="6 7">
    <name type="scientific">Nitrospira lenta</name>
    <dbReference type="NCBI Taxonomy" id="1436998"/>
    <lineage>
        <taxon>Bacteria</taxon>
        <taxon>Pseudomonadati</taxon>
        <taxon>Nitrospirota</taxon>
        <taxon>Nitrospiria</taxon>
        <taxon>Nitrospirales</taxon>
        <taxon>Nitrospiraceae</taxon>
        <taxon>Nitrospira</taxon>
    </lineage>
</organism>
<evidence type="ECO:0000313" key="7">
    <source>
        <dbReference type="Proteomes" id="UP000248168"/>
    </source>
</evidence>
<keyword evidence="7" id="KW-1185">Reference proteome</keyword>
<feature type="domain" description="TNase-like" evidence="5">
    <location>
        <begin position="20"/>
        <end position="141"/>
    </location>
</feature>
<dbReference type="SUPFAM" id="SSF57884">
    <property type="entry name" value="Ada DNA repair protein, N-terminal domain (N-Ada 10)"/>
    <property type="match status" value="1"/>
</dbReference>
<dbReference type="Proteomes" id="UP000248168">
    <property type="component" value="Unassembled WGS sequence"/>
</dbReference>
<evidence type="ECO:0000256" key="2">
    <source>
        <dbReference type="ARBA" id="ARBA00022759"/>
    </source>
</evidence>
<dbReference type="SUPFAM" id="SSF50199">
    <property type="entry name" value="Staphylococcal nuclease"/>
    <property type="match status" value="1"/>
</dbReference>
<keyword evidence="1" id="KW-0540">Nuclease</keyword>
<dbReference type="PANTHER" id="PTHR12302:SF3">
    <property type="entry name" value="SERINE_THREONINE-PROTEIN KINASE 31"/>
    <property type="match status" value="1"/>
</dbReference>
<dbReference type="InParanoid" id="A0A330L4H7"/>
<gene>
    <name evidence="6" type="ORF">NITLEN_20374</name>
</gene>
<dbReference type="GO" id="GO:0016787">
    <property type="term" value="F:hydrolase activity"/>
    <property type="evidence" value="ECO:0007669"/>
    <property type="project" value="UniProtKB-KW"/>
</dbReference>
<evidence type="ECO:0000313" key="6">
    <source>
        <dbReference type="EMBL" id="SPP64734.1"/>
    </source>
</evidence>
<dbReference type="InterPro" id="IPR035451">
    <property type="entry name" value="Ada-like_dom_sf"/>
</dbReference>
<reference evidence="7" key="1">
    <citation type="submission" date="2018-04" db="EMBL/GenBank/DDBJ databases">
        <authorList>
            <person name="Lucker S."/>
            <person name="Sakoula D."/>
        </authorList>
    </citation>
    <scope>NUCLEOTIDE SEQUENCE [LARGE SCALE GENOMIC DNA]</scope>
</reference>
<dbReference type="RefSeq" id="WP_181416720.1">
    <property type="nucleotide sequence ID" value="NZ_OUNR01000012.1"/>
</dbReference>
<keyword evidence="3" id="KW-0378">Hydrolase</keyword>
<evidence type="ECO:0000259" key="5">
    <source>
        <dbReference type="PROSITE" id="PS50830"/>
    </source>
</evidence>
<evidence type="ECO:0000256" key="4">
    <source>
        <dbReference type="SAM" id="SignalP"/>
    </source>
</evidence>
<keyword evidence="4" id="KW-0732">Signal</keyword>
<dbReference type="GO" id="GO:0003676">
    <property type="term" value="F:nucleic acid binding"/>
    <property type="evidence" value="ECO:0007669"/>
    <property type="project" value="InterPro"/>
</dbReference>
<dbReference type="InterPro" id="IPR035437">
    <property type="entry name" value="SNase_OB-fold_sf"/>
</dbReference>
<dbReference type="InterPro" id="IPR016071">
    <property type="entry name" value="Staphylococal_nuclease_OB-fold"/>
</dbReference>
<accession>A0A330L4H7</accession>
<keyword evidence="2" id="KW-0255">Endonuclease</keyword>
<dbReference type="Pfam" id="PF00565">
    <property type="entry name" value="SNase"/>
    <property type="match status" value="1"/>
</dbReference>
<sequence length="233" mass="25768">MRFALVIILTVLLAVPAFAGEFAGRVVGVIDGDTIDVLHDGQTERIRLNGIDTPEKGQDYGRRAKQFAEDFLAKQEVRVLAHGADKYGRTIGDVFLSDGTHLNKELVKAGLAWWYCRHSSDESLKQLEEEARDAKRGLWKDPVPIPPWVYRKLQRKQVPDVSDFDCPGQTVSRALESASTESLASSVIGNRRSHIFHRADCPGYGKVSAGNRVTFESIEAAEEAGYRLAGNCP</sequence>
<dbReference type="GO" id="GO:0004519">
    <property type="term" value="F:endonuclease activity"/>
    <property type="evidence" value="ECO:0007669"/>
    <property type="project" value="UniProtKB-KW"/>
</dbReference>
<dbReference type="PANTHER" id="PTHR12302">
    <property type="entry name" value="EBNA2 BINDING PROTEIN P100"/>
    <property type="match status" value="1"/>
</dbReference>
<name>A0A330L4H7_9BACT</name>
<evidence type="ECO:0000256" key="3">
    <source>
        <dbReference type="ARBA" id="ARBA00022801"/>
    </source>
</evidence>
<feature type="chain" id="PRO_5016246376" evidence="4">
    <location>
        <begin position="20"/>
        <end position="233"/>
    </location>
</feature>
<dbReference type="PROSITE" id="PS50830">
    <property type="entry name" value="TNASE_3"/>
    <property type="match status" value="1"/>
</dbReference>